<dbReference type="InterPro" id="IPR036317">
    <property type="entry name" value="Cullin_homology_sf"/>
</dbReference>
<evidence type="ECO:0000313" key="3">
    <source>
        <dbReference type="EMBL" id="CAF3795293.1"/>
    </source>
</evidence>
<dbReference type="Proteomes" id="UP000663866">
    <property type="component" value="Unassembled WGS sequence"/>
</dbReference>
<sequence length="152" mass="17438">MISRLKTKCGSQFSCQLEGMFNDILIPSTIVDDFRHYAAQNSFQWSSIDLSVRVLTRGRWPLQSTPHQCNLPQMVHEAYQCFQSFYLKMHSGHRLTLQSTFGIADSVARFNGESKNSDTDGKRSSSITVKMNKERHHTLQVSTQQNNYFNAI</sequence>
<protein>
    <recommendedName>
        <fullName evidence="2">Cullin family profile domain-containing protein</fullName>
    </recommendedName>
</protein>
<comment type="similarity">
    <text evidence="1">Belongs to the cullin family.</text>
</comment>
<dbReference type="GO" id="GO:0031625">
    <property type="term" value="F:ubiquitin protein ligase binding"/>
    <property type="evidence" value="ECO:0007669"/>
    <property type="project" value="InterPro"/>
</dbReference>
<evidence type="ECO:0000256" key="1">
    <source>
        <dbReference type="PROSITE-ProRule" id="PRU00330"/>
    </source>
</evidence>
<name>A0A819AZK9_9BILA</name>
<proteinExistence type="inferred from homology"/>
<dbReference type="InterPro" id="IPR045093">
    <property type="entry name" value="Cullin"/>
</dbReference>
<evidence type="ECO:0000313" key="4">
    <source>
        <dbReference type="Proteomes" id="UP000663866"/>
    </source>
</evidence>
<dbReference type="Pfam" id="PF26557">
    <property type="entry name" value="Cullin_AB"/>
    <property type="match status" value="1"/>
</dbReference>
<dbReference type="InterPro" id="IPR059120">
    <property type="entry name" value="Cullin-like_AB"/>
</dbReference>
<dbReference type="EMBL" id="CAJOBG010000307">
    <property type="protein sequence ID" value="CAF3795293.1"/>
    <property type="molecule type" value="Genomic_DNA"/>
</dbReference>
<dbReference type="SMART" id="SM00182">
    <property type="entry name" value="CULLIN"/>
    <property type="match status" value="1"/>
</dbReference>
<dbReference type="InterPro" id="IPR016158">
    <property type="entry name" value="Cullin_homology"/>
</dbReference>
<dbReference type="PROSITE" id="PS50069">
    <property type="entry name" value="CULLIN_2"/>
    <property type="match status" value="1"/>
</dbReference>
<dbReference type="AlphaFoldDB" id="A0A819AZK9"/>
<reference evidence="3" key="1">
    <citation type="submission" date="2021-02" db="EMBL/GenBank/DDBJ databases">
        <authorList>
            <person name="Nowell W R."/>
        </authorList>
    </citation>
    <scope>NUCLEOTIDE SEQUENCE</scope>
</reference>
<dbReference type="Gene3D" id="3.30.230.130">
    <property type="entry name" value="Cullin, Chain C, Domain 2"/>
    <property type="match status" value="1"/>
</dbReference>
<accession>A0A819AZK9</accession>
<feature type="domain" description="Cullin family profile" evidence="2">
    <location>
        <begin position="1"/>
        <end position="152"/>
    </location>
</feature>
<dbReference type="GO" id="GO:0006511">
    <property type="term" value="P:ubiquitin-dependent protein catabolic process"/>
    <property type="evidence" value="ECO:0007669"/>
    <property type="project" value="InterPro"/>
</dbReference>
<dbReference type="PANTHER" id="PTHR11932">
    <property type="entry name" value="CULLIN"/>
    <property type="match status" value="1"/>
</dbReference>
<dbReference type="SUPFAM" id="SSF75632">
    <property type="entry name" value="Cullin homology domain"/>
    <property type="match status" value="1"/>
</dbReference>
<comment type="caution">
    <text evidence="3">The sequence shown here is derived from an EMBL/GenBank/DDBJ whole genome shotgun (WGS) entry which is preliminary data.</text>
</comment>
<organism evidence="3 4">
    <name type="scientific">Rotaria magnacalcarata</name>
    <dbReference type="NCBI Taxonomy" id="392030"/>
    <lineage>
        <taxon>Eukaryota</taxon>
        <taxon>Metazoa</taxon>
        <taxon>Spiralia</taxon>
        <taxon>Gnathifera</taxon>
        <taxon>Rotifera</taxon>
        <taxon>Eurotatoria</taxon>
        <taxon>Bdelloidea</taxon>
        <taxon>Philodinida</taxon>
        <taxon>Philodinidae</taxon>
        <taxon>Rotaria</taxon>
    </lineage>
</organism>
<gene>
    <name evidence="3" type="ORF">OVN521_LOCUS3549</name>
</gene>
<dbReference type="Gene3D" id="1.20.1310.10">
    <property type="entry name" value="Cullin Repeats"/>
    <property type="match status" value="1"/>
</dbReference>
<evidence type="ECO:0000259" key="2">
    <source>
        <dbReference type="PROSITE" id="PS50069"/>
    </source>
</evidence>
<keyword evidence="4" id="KW-1185">Reference proteome</keyword>